<accession>A0A9X3BGP6</accession>
<keyword evidence="2" id="KW-1185">Reference proteome</keyword>
<evidence type="ECO:0000313" key="1">
    <source>
        <dbReference type="EMBL" id="MCU7548137.1"/>
    </source>
</evidence>
<name>A0A9X3BGP6_9BACT</name>
<proteinExistence type="predicted"/>
<dbReference type="AlphaFoldDB" id="A0A9X3BGP6"/>
<dbReference type="Proteomes" id="UP001155483">
    <property type="component" value="Unassembled WGS sequence"/>
</dbReference>
<organism evidence="1 2">
    <name type="scientific">Paraflavisolibacter caeni</name>
    <dbReference type="NCBI Taxonomy" id="2982496"/>
    <lineage>
        <taxon>Bacteria</taxon>
        <taxon>Pseudomonadati</taxon>
        <taxon>Bacteroidota</taxon>
        <taxon>Chitinophagia</taxon>
        <taxon>Chitinophagales</taxon>
        <taxon>Chitinophagaceae</taxon>
        <taxon>Paraflavisolibacter</taxon>
    </lineage>
</organism>
<protein>
    <submittedName>
        <fullName evidence="1">Uncharacterized protein</fullName>
    </submittedName>
</protein>
<reference evidence="1" key="1">
    <citation type="submission" date="2022-09" db="EMBL/GenBank/DDBJ databases">
        <authorList>
            <person name="Yuan C."/>
            <person name="Ke Z."/>
        </authorList>
    </citation>
    <scope>NUCLEOTIDE SEQUENCE</scope>
    <source>
        <strain evidence="1">LB-8</strain>
    </source>
</reference>
<gene>
    <name evidence="1" type="ORF">OCK74_03385</name>
</gene>
<comment type="caution">
    <text evidence="1">The sequence shown here is derived from an EMBL/GenBank/DDBJ whole genome shotgun (WGS) entry which is preliminary data.</text>
</comment>
<sequence length="76" mass="8875">MINEQLILKLMSYINRKSVIGLMEEGFPEFTREENDQIPELCFLLRKAGFLDSKHKNCYFLTPEGEEALKRKLPIG</sequence>
<reference evidence="1" key="2">
    <citation type="submission" date="2023-04" db="EMBL/GenBank/DDBJ databases">
        <title>Paracnuella aquatica gen. nov., sp. nov., a member of the family Chitinophagaceae isolated from a hot spring.</title>
        <authorList>
            <person name="Wang C."/>
        </authorList>
    </citation>
    <scope>NUCLEOTIDE SEQUENCE</scope>
    <source>
        <strain evidence="1">LB-8</strain>
    </source>
</reference>
<dbReference type="RefSeq" id="WP_279295581.1">
    <property type="nucleotide sequence ID" value="NZ_JAOTIF010000001.1"/>
</dbReference>
<evidence type="ECO:0000313" key="2">
    <source>
        <dbReference type="Proteomes" id="UP001155483"/>
    </source>
</evidence>
<dbReference type="EMBL" id="JAOTIF010000001">
    <property type="protein sequence ID" value="MCU7548137.1"/>
    <property type="molecule type" value="Genomic_DNA"/>
</dbReference>